<evidence type="ECO:0000313" key="3">
    <source>
        <dbReference type="Proteomes" id="UP000008984"/>
    </source>
</evidence>
<feature type="region of interest" description="Disordered" evidence="1">
    <location>
        <begin position="224"/>
        <end position="255"/>
    </location>
</feature>
<proteinExistence type="predicted"/>
<dbReference type="OrthoDB" id="5367448at2759"/>
<dbReference type="KEGG" id="tre:TRIREDRAFT_108542"/>
<accession>G0RLU5</accession>
<keyword evidence="3" id="KW-1185">Reference proteome</keyword>
<name>G0RLU5_HYPJQ</name>
<dbReference type="HOGENOM" id="CLU_097236_0_0_1"/>
<dbReference type="GeneID" id="18481691"/>
<evidence type="ECO:0000256" key="1">
    <source>
        <dbReference type="SAM" id="MobiDB-lite"/>
    </source>
</evidence>
<protein>
    <submittedName>
        <fullName evidence="2">Predicted protein</fullName>
    </submittedName>
</protein>
<evidence type="ECO:0000313" key="2">
    <source>
        <dbReference type="EMBL" id="EGR47678.1"/>
    </source>
</evidence>
<reference evidence="2 3" key="1">
    <citation type="journal article" date="2008" name="Nat. Biotechnol.">
        <title>Genome sequencing and analysis of the biomass-degrading fungus Trichoderma reesei (syn. Hypocrea jecorina).</title>
        <authorList>
            <person name="Martinez D."/>
            <person name="Berka R.M."/>
            <person name="Henrissat B."/>
            <person name="Saloheimo M."/>
            <person name="Arvas M."/>
            <person name="Baker S.E."/>
            <person name="Chapman J."/>
            <person name="Chertkov O."/>
            <person name="Coutinho P.M."/>
            <person name="Cullen D."/>
            <person name="Danchin E.G."/>
            <person name="Grigoriev I.V."/>
            <person name="Harris P."/>
            <person name="Jackson M."/>
            <person name="Kubicek C.P."/>
            <person name="Han C.S."/>
            <person name="Ho I."/>
            <person name="Larrondo L.F."/>
            <person name="de Leon A.L."/>
            <person name="Magnuson J.K."/>
            <person name="Merino S."/>
            <person name="Misra M."/>
            <person name="Nelson B."/>
            <person name="Putnam N."/>
            <person name="Robbertse B."/>
            <person name="Salamov A.A."/>
            <person name="Schmoll M."/>
            <person name="Terry A."/>
            <person name="Thayer N."/>
            <person name="Westerholm-Parvinen A."/>
            <person name="Schoch C.L."/>
            <person name="Yao J."/>
            <person name="Barabote R."/>
            <person name="Nelson M.A."/>
            <person name="Detter C."/>
            <person name="Bruce D."/>
            <person name="Kuske C.R."/>
            <person name="Xie G."/>
            <person name="Richardson P."/>
            <person name="Rokhsar D.S."/>
            <person name="Lucas S.M."/>
            <person name="Rubin E.M."/>
            <person name="Dunn-Coleman N."/>
            <person name="Ward M."/>
            <person name="Brettin T.S."/>
        </authorList>
    </citation>
    <scope>NUCLEOTIDE SEQUENCE [LARGE SCALE GENOMIC DNA]</scope>
    <source>
        <strain evidence="2 3">QM6a</strain>
    </source>
</reference>
<gene>
    <name evidence="2" type="ORF">TRIREDRAFT_108542</name>
</gene>
<dbReference type="VEuPathDB" id="FungiDB:TRIREDRAFT_108542"/>
<feature type="compositionally biased region" description="Polar residues" evidence="1">
    <location>
        <begin position="106"/>
        <end position="127"/>
    </location>
</feature>
<dbReference type="EMBL" id="GL985067">
    <property type="protein sequence ID" value="EGR47678.1"/>
    <property type="molecule type" value="Genomic_DNA"/>
</dbReference>
<organism evidence="3">
    <name type="scientific">Hypocrea jecorina (strain QM6a)</name>
    <name type="common">Trichoderma reesei</name>
    <dbReference type="NCBI Taxonomy" id="431241"/>
    <lineage>
        <taxon>Eukaryota</taxon>
        <taxon>Fungi</taxon>
        <taxon>Dikarya</taxon>
        <taxon>Ascomycota</taxon>
        <taxon>Pezizomycotina</taxon>
        <taxon>Sordariomycetes</taxon>
        <taxon>Hypocreomycetidae</taxon>
        <taxon>Hypocreales</taxon>
        <taxon>Hypocreaceae</taxon>
        <taxon>Trichoderma</taxon>
    </lineage>
</organism>
<sequence>MAAIGNAARQVRDRVLSERSIRVLVTPTPITFAERRSVLQVLEQYGPVDFFRMTPGYHSNFVSITKESTTAERLVASSPLTYKITEPVRSPVEDIYVADLDEPESFNTAQPTITGEQQRSANGSNQGPAEGLKQGQREFMLEIFPLPEYNHRFAMAGSLLHGSWPEGYERDQSFIAKTLEQSLPNSIASKGLVHWMVRPSPRMVAADLRPKNPRKEKRLQIKEWLPSQIKKDTTEAAAAAEEEHYAGPRRTARPR</sequence>
<feature type="region of interest" description="Disordered" evidence="1">
    <location>
        <begin position="106"/>
        <end position="131"/>
    </location>
</feature>
<dbReference type="RefSeq" id="XP_006966314.1">
    <property type="nucleotide sequence ID" value="XM_006966252.1"/>
</dbReference>
<dbReference type="eggNOG" id="ENOG502SX98">
    <property type="taxonomic scope" value="Eukaryota"/>
</dbReference>
<dbReference type="AlphaFoldDB" id="G0RLU5"/>
<dbReference type="Proteomes" id="UP000008984">
    <property type="component" value="Unassembled WGS sequence"/>
</dbReference>